<proteinExistence type="predicted"/>
<dbReference type="PANTHER" id="PTHR34300:SF2">
    <property type="entry name" value="QUEUOSINE PRECURSOR TRANSPORTER-RELATED"/>
    <property type="match status" value="1"/>
</dbReference>
<dbReference type="OrthoDB" id="9805479at2"/>
<protein>
    <recommendedName>
        <fullName evidence="4">Q precursor transporter</fullName>
    </recommendedName>
</protein>
<feature type="transmembrane region" description="Helical" evidence="1">
    <location>
        <begin position="87"/>
        <end position="106"/>
    </location>
</feature>
<dbReference type="RefSeq" id="WP_090689363.1">
    <property type="nucleotide sequence ID" value="NZ_CADERL010000024.1"/>
</dbReference>
<keyword evidence="1" id="KW-1133">Transmembrane helix</keyword>
<keyword evidence="1" id="KW-0472">Membrane</keyword>
<reference evidence="2 3" key="1">
    <citation type="submission" date="2016-10" db="EMBL/GenBank/DDBJ databases">
        <authorList>
            <person name="de Groot N.N."/>
        </authorList>
    </citation>
    <scope>NUCLEOTIDE SEQUENCE [LARGE SCALE GENOMIC DNA]</scope>
    <source>
        <strain evidence="2 3">LMG 2247</strain>
    </source>
</reference>
<name>A0A1G8GSI4_9BURK</name>
<keyword evidence="1" id="KW-0812">Transmembrane</keyword>
<dbReference type="AlphaFoldDB" id="A0A1G8GSI4"/>
<evidence type="ECO:0000313" key="2">
    <source>
        <dbReference type="EMBL" id="SDH97326.1"/>
    </source>
</evidence>
<dbReference type="PANTHER" id="PTHR34300">
    <property type="entry name" value="QUEUOSINE PRECURSOR TRANSPORTER-RELATED"/>
    <property type="match status" value="1"/>
</dbReference>
<feature type="transmembrane region" description="Helical" evidence="1">
    <location>
        <begin position="126"/>
        <end position="147"/>
    </location>
</feature>
<feature type="transmembrane region" description="Helical" evidence="1">
    <location>
        <begin position="267"/>
        <end position="290"/>
    </location>
</feature>
<feature type="transmembrane region" description="Helical" evidence="1">
    <location>
        <begin position="154"/>
        <end position="176"/>
    </location>
</feature>
<feature type="transmembrane region" description="Helical" evidence="1">
    <location>
        <begin position="238"/>
        <end position="261"/>
    </location>
</feature>
<dbReference type="EMBL" id="FNCJ01000015">
    <property type="protein sequence ID" value="SDH97326.1"/>
    <property type="molecule type" value="Genomic_DNA"/>
</dbReference>
<organism evidence="2 3">
    <name type="scientific">Paraburkholderia phenazinium</name>
    <dbReference type="NCBI Taxonomy" id="60549"/>
    <lineage>
        <taxon>Bacteria</taxon>
        <taxon>Pseudomonadati</taxon>
        <taxon>Pseudomonadota</taxon>
        <taxon>Betaproteobacteria</taxon>
        <taxon>Burkholderiales</taxon>
        <taxon>Burkholderiaceae</taxon>
        <taxon>Paraburkholderia</taxon>
    </lineage>
</organism>
<dbReference type="Proteomes" id="UP000199706">
    <property type="component" value="Unassembled WGS sequence"/>
</dbReference>
<evidence type="ECO:0000256" key="1">
    <source>
        <dbReference type="SAM" id="Phobius"/>
    </source>
</evidence>
<dbReference type="Pfam" id="PF02592">
    <property type="entry name" value="Vut_1"/>
    <property type="match status" value="1"/>
</dbReference>
<sequence>MNTTSTHEIVGVIEPGEVEQLTLRVKVIGSGVSFVTRPKDLYTKEWLPCFSAEDVAYIAFLNAASYGDGNVSIKHFPRKKHRLTESVVLITILFVCFLMMSNMTAFRISEVTLPWRILGQVATIQFPAALILFPATFAFSTILTEVYGFHVSRLVIWGGLAANSLLVLGVWLVSLLPTSPVWAAHTGISVKAYEGLFSGYVRTFFASSIAYFFSEFLNSTLLAKLKVSNHGKRLSHRILKSTGLAVSLDSTLFCSILFWGVLSGKEILAIIAVQIAVKFTYELALLPFVIKVSSHLKKRDQIDYYDVNTIFNPFSLAE</sequence>
<gene>
    <name evidence="2" type="ORF">SAMN05216466_115129</name>
</gene>
<evidence type="ECO:0000313" key="3">
    <source>
        <dbReference type="Proteomes" id="UP000199706"/>
    </source>
</evidence>
<dbReference type="InterPro" id="IPR003744">
    <property type="entry name" value="YhhQ"/>
</dbReference>
<feature type="transmembrane region" description="Helical" evidence="1">
    <location>
        <begin position="196"/>
        <end position="217"/>
    </location>
</feature>
<accession>A0A1G8GSI4</accession>
<evidence type="ECO:0008006" key="4">
    <source>
        <dbReference type="Google" id="ProtNLM"/>
    </source>
</evidence>